<organism evidence="2 3">
    <name type="scientific">Paenibacillus algorifonticola</name>
    <dbReference type="NCBI Taxonomy" id="684063"/>
    <lineage>
        <taxon>Bacteria</taxon>
        <taxon>Bacillati</taxon>
        <taxon>Bacillota</taxon>
        <taxon>Bacilli</taxon>
        <taxon>Bacillales</taxon>
        <taxon>Paenibacillaceae</taxon>
        <taxon>Paenibacillus</taxon>
    </lineage>
</organism>
<evidence type="ECO:0000313" key="2">
    <source>
        <dbReference type="EMBL" id="SFE42132.1"/>
    </source>
</evidence>
<dbReference type="InterPro" id="IPR013249">
    <property type="entry name" value="RNA_pol_sigma70_r4_t2"/>
</dbReference>
<dbReference type="InterPro" id="IPR036388">
    <property type="entry name" value="WH-like_DNA-bd_sf"/>
</dbReference>
<dbReference type="NCBIfam" id="TIGR02937">
    <property type="entry name" value="sigma70-ECF"/>
    <property type="match status" value="1"/>
</dbReference>
<dbReference type="OrthoDB" id="2083683at2"/>
<dbReference type="GO" id="GO:0003677">
    <property type="term" value="F:DNA binding"/>
    <property type="evidence" value="ECO:0007669"/>
    <property type="project" value="InterPro"/>
</dbReference>
<dbReference type="SUPFAM" id="SSF88659">
    <property type="entry name" value="Sigma3 and sigma4 domains of RNA polymerase sigma factors"/>
    <property type="match status" value="1"/>
</dbReference>
<dbReference type="EMBL" id="FONN01000002">
    <property type="protein sequence ID" value="SFE42132.1"/>
    <property type="molecule type" value="Genomic_DNA"/>
</dbReference>
<evidence type="ECO:0000313" key="3">
    <source>
        <dbReference type="Proteomes" id="UP000183410"/>
    </source>
</evidence>
<dbReference type="Pfam" id="PF08281">
    <property type="entry name" value="Sigma70_r4_2"/>
    <property type="match status" value="1"/>
</dbReference>
<dbReference type="CDD" id="cd06171">
    <property type="entry name" value="Sigma70_r4"/>
    <property type="match status" value="1"/>
</dbReference>
<feature type="domain" description="RNA polymerase sigma factor 70 region 4 type 2" evidence="1">
    <location>
        <begin position="117"/>
        <end position="166"/>
    </location>
</feature>
<dbReference type="Gene3D" id="1.10.10.10">
    <property type="entry name" value="Winged helix-like DNA-binding domain superfamily/Winged helix DNA-binding domain"/>
    <property type="match status" value="1"/>
</dbReference>
<accession>A0A1I2AE31</accession>
<dbReference type="Proteomes" id="UP000183410">
    <property type="component" value="Unassembled WGS sequence"/>
</dbReference>
<dbReference type="RefSeq" id="WP_082110715.1">
    <property type="nucleotide sequence ID" value="NZ_FONN01000002.1"/>
</dbReference>
<dbReference type="AlphaFoldDB" id="A0A1I2AE31"/>
<protein>
    <submittedName>
        <fullName evidence="2">RNA polymerase sigma-70 factor, ECF subfamily</fullName>
    </submittedName>
</protein>
<dbReference type="InterPro" id="IPR013324">
    <property type="entry name" value="RNA_pol_sigma_r3/r4-like"/>
</dbReference>
<dbReference type="InterPro" id="IPR014284">
    <property type="entry name" value="RNA_pol_sigma-70_dom"/>
</dbReference>
<reference evidence="3" key="1">
    <citation type="submission" date="2016-10" db="EMBL/GenBank/DDBJ databases">
        <authorList>
            <person name="Varghese N."/>
            <person name="Submissions S."/>
        </authorList>
    </citation>
    <scope>NUCLEOTIDE SEQUENCE [LARGE SCALE GENOMIC DNA]</scope>
    <source>
        <strain evidence="3">CGMCC 1.10223</strain>
    </source>
</reference>
<proteinExistence type="predicted"/>
<gene>
    <name evidence="2" type="ORF">SAMN04487969_102438</name>
</gene>
<dbReference type="GO" id="GO:0016987">
    <property type="term" value="F:sigma factor activity"/>
    <property type="evidence" value="ECO:0007669"/>
    <property type="project" value="InterPro"/>
</dbReference>
<name>A0A1I2AE31_9BACL</name>
<evidence type="ECO:0000259" key="1">
    <source>
        <dbReference type="Pfam" id="PF08281"/>
    </source>
</evidence>
<keyword evidence="3" id="KW-1185">Reference proteome</keyword>
<sequence length="178" mass="20347">MGKSQRAGKVPEIGTDGFLTDLRELKQSYRNTYWLLRRSLIDAGEQHPDYKTIKEAISDVNYAIMWLHTGKQPGTRRGIERRSVYQNTVLLDPMIMQSFANPVNSRSGSSLTEDEKKALEEVLEILSPQERECYVMAHGHAIPHQQIARMLKLSEGTVSTYIKRAHEKVSRGWEGTLF</sequence>
<dbReference type="GO" id="GO:0006352">
    <property type="term" value="P:DNA-templated transcription initiation"/>
    <property type="evidence" value="ECO:0007669"/>
    <property type="project" value="InterPro"/>
</dbReference>